<dbReference type="EMBL" id="CM042880">
    <property type="protein sequence ID" value="KAI4389716.1"/>
    <property type="molecule type" value="Genomic_DNA"/>
</dbReference>
<gene>
    <name evidence="1" type="ORF">MLD38_001914</name>
</gene>
<dbReference type="Proteomes" id="UP001057402">
    <property type="component" value="Chromosome 1"/>
</dbReference>
<sequence length="797" mass="87258">MCHWMTSRLASGSVNGSIKFWEDRKSTLLAVFRPHDGQPVNSAKFITCPDRPDHIVLMTSGPLNREVKILDLKISAEHRVDDAFFNQVLVLPRAGLLLLANAKKNAIYAVHLEYGPDPASTCMDYLSEFTVTMPILSFTGISDESPYGEHNIQVYCVQTQGIQQYALDLFLCLPPPSENVGLQKSGSNVSFDASNNDESIAADFITSGPVPKTVEKTNNDTTEARTTAVAIPSAVTLDVDSQTVAMAVPSPEVDIHSVVLPPPLPLSPRLSGKLSDLTSHTVGSESNLPSHYHASDQATTGVSIDRHVDAVSDKLSLGPSLDDEVRDEEKRISQDNLSSVVSPAVAFKHPTHLITPSEILQATSSTENGKVSGSKNEGERDVKTFDVVTNSEVSNAMEEVKVVADVESFDRDEPSQNGGPPELIAKNRETVFCSQVSDLSMGVAREFHGMSSASLEDAQPGESGRSSELLMQVLSADDERYNESSKYVCENVSEFATTAGGNSNFPQFLSKQETHNQVSNLQKEMKKQMAATVNVPIAKEGKRIETALSRSLEKTVKANIDALWAQFQEESAKNEKLIQEQGQHMTNSLNNFKGVGDKAVNQLEKSVNSKLEATVARQIQAQFQTSGRQTLQDTLKSSLESSVIPAFEKSCKAMFEQVDTTFHRGLIEHTSAIQQQMESLHSSLAVALREAMNSASTISRTLSEDINEAQRKLLAMVAASSSPINPSIIPPSNGPLSVLLEKADTHFDPTKELSRLISEFKYEELYLNYVLRLSILFVKYVDTHGSSIWIYWLIYTG</sequence>
<name>A0ACB9SE36_9MYRT</name>
<protein>
    <submittedName>
        <fullName evidence="1">Uncharacterized protein</fullName>
    </submittedName>
</protein>
<comment type="caution">
    <text evidence="1">The sequence shown here is derived from an EMBL/GenBank/DDBJ whole genome shotgun (WGS) entry which is preliminary data.</text>
</comment>
<evidence type="ECO:0000313" key="1">
    <source>
        <dbReference type="EMBL" id="KAI4389716.1"/>
    </source>
</evidence>
<keyword evidence="2" id="KW-1185">Reference proteome</keyword>
<evidence type="ECO:0000313" key="2">
    <source>
        <dbReference type="Proteomes" id="UP001057402"/>
    </source>
</evidence>
<proteinExistence type="predicted"/>
<organism evidence="1 2">
    <name type="scientific">Melastoma candidum</name>
    <dbReference type="NCBI Taxonomy" id="119954"/>
    <lineage>
        <taxon>Eukaryota</taxon>
        <taxon>Viridiplantae</taxon>
        <taxon>Streptophyta</taxon>
        <taxon>Embryophyta</taxon>
        <taxon>Tracheophyta</taxon>
        <taxon>Spermatophyta</taxon>
        <taxon>Magnoliopsida</taxon>
        <taxon>eudicotyledons</taxon>
        <taxon>Gunneridae</taxon>
        <taxon>Pentapetalae</taxon>
        <taxon>rosids</taxon>
        <taxon>malvids</taxon>
        <taxon>Myrtales</taxon>
        <taxon>Melastomataceae</taxon>
        <taxon>Melastomatoideae</taxon>
        <taxon>Melastomateae</taxon>
        <taxon>Melastoma</taxon>
    </lineage>
</organism>
<accession>A0ACB9SE36</accession>
<reference evidence="2" key="1">
    <citation type="journal article" date="2023" name="Front. Plant Sci.">
        <title>Chromosomal-level genome assembly of Melastoma candidum provides insights into trichome evolution.</title>
        <authorList>
            <person name="Zhong Y."/>
            <person name="Wu W."/>
            <person name="Sun C."/>
            <person name="Zou P."/>
            <person name="Liu Y."/>
            <person name="Dai S."/>
            <person name="Zhou R."/>
        </authorList>
    </citation>
    <scope>NUCLEOTIDE SEQUENCE [LARGE SCALE GENOMIC DNA]</scope>
</reference>